<evidence type="ECO:0000313" key="2">
    <source>
        <dbReference type="EMBL" id="MDO9712780.1"/>
    </source>
</evidence>
<evidence type="ECO:0000313" key="3">
    <source>
        <dbReference type="Proteomes" id="UP001243009"/>
    </source>
</evidence>
<dbReference type="PRINTS" id="PR00598">
    <property type="entry name" value="HTHMARR"/>
</dbReference>
<name>A0ABT9E9B1_9PROT</name>
<dbReference type="InterPro" id="IPR036390">
    <property type="entry name" value="WH_DNA-bd_sf"/>
</dbReference>
<comment type="caution">
    <text evidence="2">The sequence shown here is derived from an EMBL/GenBank/DDBJ whole genome shotgun (WGS) entry which is preliminary data.</text>
</comment>
<dbReference type="Gene3D" id="1.10.10.10">
    <property type="entry name" value="Winged helix-like DNA-binding domain superfamily/Winged helix DNA-binding domain"/>
    <property type="match status" value="1"/>
</dbReference>
<dbReference type="InterPro" id="IPR000835">
    <property type="entry name" value="HTH_MarR-typ"/>
</dbReference>
<dbReference type="SMART" id="SM00347">
    <property type="entry name" value="HTH_MARR"/>
    <property type="match status" value="1"/>
</dbReference>
<dbReference type="PANTHER" id="PTHR33164:SF43">
    <property type="entry name" value="HTH-TYPE TRANSCRIPTIONAL REPRESSOR YETL"/>
    <property type="match status" value="1"/>
</dbReference>
<gene>
    <name evidence="2" type="ORF">Q7A36_30895</name>
</gene>
<dbReference type="RefSeq" id="WP_305107636.1">
    <property type="nucleotide sequence ID" value="NZ_JAUTWS010000058.1"/>
</dbReference>
<dbReference type="InterPro" id="IPR039422">
    <property type="entry name" value="MarR/SlyA-like"/>
</dbReference>
<protein>
    <submittedName>
        <fullName evidence="2">MarR family winged helix-turn-helix transcriptional regulator</fullName>
    </submittedName>
</protein>
<keyword evidence="3" id="KW-1185">Reference proteome</keyword>
<sequence>MSSLPRAKGAAAPRPRIAAGNGAIASPLADSPAFLVRLAQLRAFEEFHRNFAGLGVTPAGFSVLALIAANPGVRPGTIAEELRVKPSNVAALVNALVAAGLVERTVDEAELRASMLHMTTAGARAWQEMERTHRDTDARFVEALTPAERRQFVALLRKLLHR</sequence>
<organism evidence="2 3">
    <name type="scientific">Paracraurococcus lichenis</name>
    <dbReference type="NCBI Taxonomy" id="3064888"/>
    <lineage>
        <taxon>Bacteria</taxon>
        <taxon>Pseudomonadati</taxon>
        <taxon>Pseudomonadota</taxon>
        <taxon>Alphaproteobacteria</taxon>
        <taxon>Acetobacterales</taxon>
        <taxon>Roseomonadaceae</taxon>
        <taxon>Paracraurococcus</taxon>
    </lineage>
</organism>
<feature type="domain" description="HTH marR-type" evidence="1">
    <location>
        <begin position="31"/>
        <end position="161"/>
    </location>
</feature>
<dbReference type="SUPFAM" id="SSF46785">
    <property type="entry name" value="Winged helix' DNA-binding domain"/>
    <property type="match status" value="1"/>
</dbReference>
<reference evidence="2 3" key="1">
    <citation type="submission" date="2023-08" db="EMBL/GenBank/DDBJ databases">
        <title>The draft genome sequence of Paracraurococcus sp. LOR1-02.</title>
        <authorList>
            <person name="Kingkaew E."/>
            <person name="Tanasupawat S."/>
        </authorList>
    </citation>
    <scope>NUCLEOTIDE SEQUENCE [LARGE SCALE GENOMIC DNA]</scope>
    <source>
        <strain evidence="2 3">LOR1-02</strain>
    </source>
</reference>
<dbReference type="PROSITE" id="PS50995">
    <property type="entry name" value="HTH_MARR_2"/>
    <property type="match status" value="1"/>
</dbReference>
<proteinExistence type="predicted"/>
<dbReference type="InterPro" id="IPR036388">
    <property type="entry name" value="WH-like_DNA-bd_sf"/>
</dbReference>
<accession>A0ABT9E9B1</accession>
<dbReference type="EMBL" id="JAUTWS010000058">
    <property type="protein sequence ID" value="MDO9712780.1"/>
    <property type="molecule type" value="Genomic_DNA"/>
</dbReference>
<dbReference type="Pfam" id="PF12802">
    <property type="entry name" value="MarR_2"/>
    <property type="match status" value="1"/>
</dbReference>
<dbReference type="PANTHER" id="PTHR33164">
    <property type="entry name" value="TRANSCRIPTIONAL REGULATOR, MARR FAMILY"/>
    <property type="match status" value="1"/>
</dbReference>
<evidence type="ECO:0000259" key="1">
    <source>
        <dbReference type="PROSITE" id="PS50995"/>
    </source>
</evidence>
<dbReference type="Proteomes" id="UP001243009">
    <property type="component" value="Unassembled WGS sequence"/>
</dbReference>